<organism evidence="2 3">
    <name type="scientific">Tateyamaria omphalii</name>
    <dbReference type="NCBI Taxonomy" id="299262"/>
    <lineage>
        <taxon>Bacteria</taxon>
        <taxon>Pseudomonadati</taxon>
        <taxon>Pseudomonadota</taxon>
        <taxon>Alphaproteobacteria</taxon>
        <taxon>Rhodobacterales</taxon>
        <taxon>Roseobacteraceae</taxon>
        <taxon>Tateyamaria</taxon>
    </lineage>
</organism>
<dbReference type="EMBL" id="CP019312">
    <property type="protein sequence ID" value="APX11125.1"/>
    <property type="molecule type" value="Genomic_DNA"/>
</dbReference>
<feature type="transmembrane region" description="Helical" evidence="1">
    <location>
        <begin position="51"/>
        <end position="71"/>
    </location>
</feature>
<name>A0A1P8MSU5_9RHOB</name>
<protein>
    <recommendedName>
        <fullName evidence="4">DUF2244 domain-containing protein</fullName>
    </recommendedName>
</protein>
<dbReference type="Proteomes" id="UP000186336">
    <property type="component" value="Chromosome"/>
</dbReference>
<sequence length="160" mass="18517">MPYRWTSPPDAQVQELHLWPHNSLPQRGMAAFVLATFTLILIPALPLLGSVVLWGLLPFVMGAVWAMYFALRRNRRARQIIEVLTLDADDTHLTRTEANGRVQEWDCNRYWTQVTKYDDEGPVPHYVTLKGKGREVEIGAFLSEEERIALYDELLRALRR</sequence>
<gene>
    <name evidence="2" type="ORF">BWR18_05035</name>
</gene>
<reference evidence="2 3" key="1">
    <citation type="submission" date="2017-01" db="EMBL/GenBank/DDBJ databases">
        <title>Complete genome of Tateyamaria omphalii DOK1-4 isolated from seawater in Dokdo.</title>
        <authorList>
            <person name="Kim J.H."/>
            <person name="Chi W.-J."/>
        </authorList>
    </citation>
    <scope>NUCLEOTIDE SEQUENCE [LARGE SCALE GENOMIC DNA]</scope>
    <source>
        <strain evidence="2 3">DOK1-4</strain>
    </source>
</reference>
<keyword evidence="1" id="KW-0812">Transmembrane</keyword>
<keyword evidence="1" id="KW-0472">Membrane</keyword>
<proteinExistence type="predicted"/>
<dbReference type="RefSeq" id="WP_076626990.1">
    <property type="nucleotide sequence ID" value="NZ_CP019312.1"/>
</dbReference>
<dbReference type="AlphaFoldDB" id="A0A1P8MSU5"/>
<evidence type="ECO:0008006" key="4">
    <source>
        <dbReference type="Google" id="ProtNLM"/>
    </source>
</evidence>
<keyword evidence="1" id="KW-1133">Transmembrane helix</keyword>
<keyword evidence="3" id="KW-1185">Reference proteome</keyword>
<dbReference type="KEGG" id="tom:BWR18_05035"/>
<dbReference type="Pfam" id="PF10003">
    <property type="entry name" value="DUF2244"/>
    <property type="match status" value="1"/>
</dbReference>
<dbReference type="InterPro" id="IPR019253">
    <property type="entry name" value="DUF2244_TM"/>
</dbReference>
<evidence type="ECO:0000313" key="3">
    <source>
        <dbReference type="Proteomes" id="UP000186336"/>
    </source>
</evidence>
<feature type="transmembrane region" description="Helical" evidence="1">
    <location>
        <begin position="28"/>
        <end position="45"/>
    </location>
</feature>
<evidence type="ECO:0000313" key="2">
    <source>
        <dbReference type="EMBL" id="APX11125.1"/>
    </source>
</evidence>
<dbReference type="STRING" id="299262.BWR18_05035"/>
<dbReference type="OrthoDB" id="9808190at2"/>
<accession>A0A1P8MSU5</accession>
<evidence type="ECO:0000256" key="1">
    <source>
        <dbReference type="SAM" id="Phobius"/>
    </source>
</evidence>